<dbReference type="InterPro" id="IPR001584">
    <property type="entry name" value="Integrase_cat-core"/>
</dbReference>
<dbReference type="OrthoDB" id="5287589at2"/>
<name>A0A6B9FP52_9HYPH</name>
<feature type="compositionally biased region" description="Basic and acidic residues" evidence="1">
    <location>
        <begin position="59"/>
        <end position="74"/>
    </location>
</feature>
<evidence type="ECO:0000259" key="2">
    <source>
        <dbReference type="PROSITE" id="PS50994"/>
    </source>
</evidence>
<evidence type="ECO:0000256" key="1">
    <source>
        <dbReference type="SAM" id="MobiDB-lite"/>
    </source>
</evidence>
<sequence>MRKVALGPGAVVRFEDGTYELVVEYDVDGVSHWQAKSLATGIVMPRRSDEVRRAYDRGEATLDSRLEPETEEERRRRRRNHGVPLSDMPETAQKRVRYRKGVIREVQRRIAPGSAHAVVAWVERKGKMRPVTALDRICAEVGSEQGIEVYGTPKPCSAASYYRWVSILGQHDDQRDLRGDFDKRGRTPQVDPLVTAAIKRVMGRLLEASKYRRQVGGKPVLTMREIMDASLTEVKVERQRHPERPLELPDRSTFYVYYNQFPAQLRNIAKYGATRARAMHRGPGQGGAPEAALSHLQFDETRLPFFVVHDTLGIPLGRPWLAILVDVYSNCIVGFYIGFEPPGDLVLAATMRHGCLMKSYVADKYPDIRNPYLAGGIGRFYTFDNSLQAHGDSILQITSDLDVPYDFTPPRCPWVKGEVEGAFAVANQTFFQEMPGYVLSPDLKFDKHDYDPAANAVIGLRHLLWLWHHWLLDIYHANAPRNGMRMSPNDRWLEGTRRVKPTFIERGTDLDFLFGIVREGRRLDNRGVVYEGLYYYSDGIDILRRRRGAKLLVKVKVNPLNLSKVHVWDPDEELWIPAYARDQAYTEDLDLHRHTLQRRHSERLSGRDDLEGWIESQAHLQSLIASSVQDALGTGIQSKIARAMGLGTPRAFAALDHDGRLPVLVDPTGRPALPPPAAGAGSPASPPASDAGPRRRREIPVFKSNKSLGHS</sequence>
<dbReference type="Proteomes" id="UP000012488">
    <property type="component" value="Chromosome"/>
</dbReference>
<dbReference type="SUPFAM" id="SSF53098">
    <property type="entry name" value="Ribonuclease H-like"/>
    <property type="match status" value="1"/>
</dbReference>
<dbReference type="RefSeq" id="WP_010682398.1">
    <property type="nucleotide sequence ID" value="NZ_CP043538.1"/>
</dbReference>
<reference evidence="3 4" key="1">
    <citation type="journal article" date="2012" name="Genet. Mol. Biol.">
        <title>Analysis of 16S rRNA and mxaF genes revealing insights into Methylobacterium niche-specific plant association.</title>
        <authorList>
            <person name="Dourado M.N."/>
            <person name="Andreote F.D."/>
            <person name="Dini-Andreote F."/>
            <person name="Conti R."/>
            <person name="Araujo J.M."/>
            <person name="Araujo W.L."/>
        </authorList>
    </citation>
    <scope>NUCLEOTIDE SEQUENCE [LARGE SCALE GENOMIC DNA]</scope>
    <source>
        <strain evidence="3 4">SR1.6/6</strain>
    </source>
</reference>
<dbReference type="GO" id="GO:0003676">
    <property type="term" value="F:nucleic acid binding"/>
    <property type="evidence" value="ECO:0007669"/>
    <property type="project" value="InterPro"/>
</dbReference>
<feature type="domain" description="Integrase catalytic" evidence="2">
    <location>
        <begin position="285"/>
        <end position="430"/>
    </location>
</feature>
<dbReference type="GO" id="GO:0015074">
    <property type="term" value="P:DNA integration"/>
    <property type="evidence" value="ECO:0007669"/>
    <property type="project" value="InterPro"/>
</dbReference>
<dbReference type="KEGG" id="mmes:MMSR116_14720"/>
<feature type="region of interest" description="Disordered" evidence="1">
    <location>
        <begin position="59"/>
        <end position="89"/>
    </location>
</feature>
<dbReference type="EMBL" id="CP043538">
    <property type="protein sequence ID" value="QGY02994.1"/>
    <property type="molecule type" value="Genomic_DNA"/>
</dbReference>
<feature type="compositionally biased region" description="Low complexity" evidence="1">
    <location>
        <begin position="678"/>
        <end position="691"/>
    </location>
</feature>
<evidence type="ECO:0000313" key="4">
    <source>
        <dbReference type="Proteomes" id="UP000012488"/>
    </source>
</evidence>
<dbReference type="PROSITE" id="PS50994">
    <property type="entry name" value="INTEGRASE"/>
    <property type="match status" value="1"/>
</dbReference>
<accession>A0A6B9FP52</accession>
<feature type="region of interest" description="Disordered" evidence="1">
    <location>
        <begin position="663"/>
        <end position="711"/>
    </location>
</feature>
<reference evidence="3 4" key="2">
    <citation type="journal article" date="2013" name="Genome Announc.">
        <title>Draft Genome Sequence of Methylobacterium mesophilicum Strain SR1.6/6, Isolated from Citrus sinensis.</title>
        <authorList>
            <person name="Marinho Almeida D."/>
            <person name="Dini-Andreote F."/>
            <person name="Camargo Neves A.A."/>
            <person name="Juca Ramos R.T."/>
            <person name="Andreote F.D."/>
            <person name="Carneiro A.R."/>
            <person name="Oliveira de Souza Lima A."/>
            <person name="Caracciolo Gomes de Sa P.H."/>
            <person name="Ribeiro Barbosa M.S."/>
            <person name="Araujo W.L."/>
            <person name="Silva A."/>
        </authorList>
    </citation>
    <scope>NUCLEOTIDE SEQUENCE [LARGE SCALE GENOMIC DNA]</scope>
    <source>
        <strain evidence="3 4">SR1.6/6</strain>
    </source>
</reference>
<proteinExistence type="predicted"/>
<evidence type="ECO:0000313" key="3">
    <source>
        <dbReference type="EMBL" id="QGY02994.1"/>
    </source>
</evidence>
<dbReference type="InterPro" id="IPR012337">
    <property type="entry name" value="RNaseH-like_sf"/>
</dbReference>
<dbReference type="InterPro" id="IPR036397">
    <property type="entry name" value="RNaseH_sf"/>
</dbReference>
<protein>
    <submittedName>
        <fullName evidence="3">Transposase</fullName>
    </submittedName>
</protein>
<gene>
    <name evidence="3" type="ORF">MMSR116_14720</name>
</gene>
<organism evidence="3 4">
    <name type="scientific">Methylobacterium mesophilicum SR1.6/6</name>
    <dbReference type="NCBI Taxonomy" id="908290"/>
    <lineage>
        <taxon>Bacteria</taxon>
        <taxon>Pseudomonadati</taxon>
        <taxon>Pseudomonadota</taxon>
        <taxon>Alphaproteobacteria</taxon>
        <taxon>Hyphomicrobiales</taxon>
        <taxon>Methylobacteriaceae</taxon>
        <taxon>Methylobacterium</taxon>
    </lineage>
</organism>
<dbReference type="Gene3D" id="3.30.420.10">
    <property type="entry name" value="Ribonuclease H-like superfamily/Ribonuclease H"/>
    <property type="match status" value="1"/>
</dbReference>
<dbReference type="AlphaFoldDB" id="A0A6B9FP52"/>